<reference evidence="4" key="1">
    <citation type="journal article" date="2014" name="Int. J. Syst. Evol. Microbiol.">
        <title>Complete genome sequence of Corynebacterium casei LMG S-19264T (=DSM 44701T), isolated from a smear-ripened cheese.</title>
        <authorList>
            <consortium name="US DOE Joint Genome Institute (JGI-PGF)"/>
            <person name="Walter F."/>
            <person name="Albersmeier A."/>
            <person name="Kalinowski J."/>
            <person name="Ruckert C."/>
        </authorList>
    </citation>
    <scope>NUCLEOTIDE SEQUENCE</scope>
    <source>
        <strain evidence="4">CGMCC 1.15179</strain>
    </source>
</reference>
<dbReference type="InterPro" id="IPR036291">
    <property type="entry name" value="NAD(P)-bd_dom_sf"/>
</dbReference>
<evidence type="ECO:0000259" key="2">
    <source>
        <dbReference type="Pfam" id="PF01408"/>
    </source>
</evidence>
<evidence type="ECO:0000313" key="5">
    <source>
        <dbReference type="Proteomes" id="UP000625210"/>
    </source>
</evidence>
<comment type="caution">
    <text evidence="4">The sequence shown here is derived from an EMBL/GenBank/DDBJ whole genome shotgun (WGS) entry which is preliminary data.</text>
</comment>
<dbReference type="GO" id="GO:0000166">
    <property type="term" value="F:nucleotide binding"/>
    <property type="evidence" value="ECO:0007669"/>
    <property type="project" value="InterPro"/>
</dbReference>
<dbReference type="InterPro" id="IPR000683">
    <property type="entry name" value="Gfo/Idh/MocA-like_OxRdtase_N"/>
</dbReference>
<feature type="domain" description="Gfo/Idh/MocA-like oxidoreductase C-terminal" evidence="3">
    <location>
        <begin position="137"/>
        <end position="347"/>
    </location>
</feature>
<dbReference type="Pfam" id="PF01408">
    <property type="entry name" value="GFO_IDH_MocA"/>
    <property type="match status" value="1"/>
</dbReference>
<dbReference type="PANTHER" id="PTHR43249:SF1">
    <property type="entry name" value="D-GLUCOSIDE 3-DEHYDROGENASE"/>
    <property type="match status" value="1"/>
</dbReference>
<dbReference type="Gene3D" id="3.30.360.10">
    <property type="entry name" value="Dihydrodipicolinate Reductase, domain 2"/>
    <property type="match status" value="1"/>
</dbReference>
<evidence type="ECO:0000313" key="4">
    <source>
        <dbReference type="EMBL" id="GGE12338.1"/>
    </source>
</evidence>
<dbReference type="Gene3D" id="3.40.50.720">
    <property type="entry name" value="NAD(P)-binding Rossmann-like Domain"/>
    <property type="match status" value="1"/>
</dbReference>
<comment type="similarity">
    <text evidence="1">Belongs to the Gfo/Idh/MocA family.</text>
</comment>
<dbReference type="AlphaFoldDB" id="A0A8J2YDN9"/>
<dbReference type="PANTHER" id="PTHR43249">
    <property type="entry name" value="UDP-N-ACETYL-2-AMINO-2-DEOXY-D-GLUCURONATE OXIDASE"/>
    <property type="match status" value="1"/>
</dbReference>
<accession>A0A8J2YDN9</accession>
<keyword evidence="5" id="KW-1185">Reference proteome</keyword>
<name>A0A8J2YDN9_9BACL</name>
<dbReference type="EMBL" id="BMHQ01000003">
    <property type="protein sequence ID" value="GGE12338.1"/>
    <property type="molecule type" value="Genomic_DNA"/>
</dbReference>
<dbReference type="InterPro" id="IPR004104">
    <property type="entry name" value="Gfo/Idh/MocA-like_OxRdtase_C"/>
</dbReference>
<protein>
    <submittedName>
        <fullName evidence="4">Dehydrogenase</fullName>
    </submittedName>
</protein>
<proteinExistence type="inferred from homology"/>
<reference evidence="4" key="2">
    <citation type="submission" date="2020-09" db="EMBL/GenBank/DDBJ databases">
        <authorList>
            <person name="Sun Q."/>
            <person name="Zhou Y."/>
        </authorList>
    </citation>
    <scope>NUCLEOTIDE SEQUENCE</scope>
    <source>
        <strain evidence="4">CGMCC 1.15179</strain>
    </source>
</reference>
<organism evidence="4 5">
    <name type="scientific">Marinithermofilum abyssi</name>
    <dbReference type="NCBI Taxonomy" id="1571185"/>
    <lineage>
        <taxon>Bacteria</taxon>
        <taxon>Bacillati</taxon>
        <taxon>Bacillota</taxon>
        <taxon>Bacilli</taxon>
        <taxon>Bacillales</taxon>
        <taxon>Thermoactinomycetaceae</taxon>
        <taxon>Marinithermofilum</taxon>
    </lineage>
</organism>
<evidence type="ECO:0000256" key="1">
    <source>
        <dbReference type="ARBA" id="ARBA00010928"/>
    </source>
</evidence>
<sequence length="355" mass="38909">MGTKLRVGVIGAGGIATQVHMPNYQQCEEAEIVAVADIHEAKAQAAAEEFQIPRVYTDYREMLAHEDLDAVSVCTPNKFHAPATLAALEAGCHVLCEKPPAMTTAEAEEMRDTARRTGKLLTFGLHYRQSSEVSTLKRFVDEGELGKVYASRVHAVRRRGIPGWGVFTNKELQGGGPLIDIGVHMLDTALYLMGYPQPTTVFGVTYQKLGNRKGVGLFGEWDWQNYSVEDMARGMITFENGASILLESAFAANVQKDDEMNVSLMGEQGGADVFPLRLYQEKHGALIDVTPAYLPETNAHKNVVHRFVKACQGQAQPSLCTPEQGVILQQIIEALYRSAEEGEPVKVSAFKPSRG</sequence>
<dbReference type="Pfam" id="PF02894">
    <property type="entry name" value="GFO_IDH_MocA_C"/>
    <property type="match status" value="1"/>
</dbReference>
<feature type="domain" description="Gfo/Idh/MocA-like oxidoreductase N-terminal" evidence="2">
    <location>
        <begin position="5"/>
        <end position="124"/>
    </location>
</feature>
<dbReference type="Proteomes" id="UP000625210">
    <property type="component" value="Unassembled WGS sequence"/>
</dbReference>
<dbReference type="RefSeq" id="WP_188647001.1">
    <property type="nucleotide sequence ID" value="NZ_BMHQ01000003.1"/>
</dbReference>
<dbReference type="SUPFAM" id="SSF51735">
    <property type="entry name" value="NAD(P)-binding Rossmann-fold domains"/>
    <property type="match status" value="1"/>
</dbReference>
<dbReference type="SUPFAM" id="SSF55347">
    <property type="entry name" value="Glyceraldehyde-3-phosphate dehydrogenase-like, C-terminal domain"/>
    <property type="match status" value="1"/>
</dbReference>
<dbReference type="InterPro" id="IPR052515">
    <property type="entry name" value="Gfo/Idh/MocA_Oxidoreductase"/>
</dbReference>
<evidence type="ECO:0000259" key="3">
    <source>
        <dbReference type="Pfam" id="PF02894"/>
    </source>
</evidence>
<gene>
    <name evidence="4" type="ORF">GCM10011571_12170</name>
</gene>